<proteinExistence type="inferred from homology"/>
<keyword evidence="1 4" id="KW-0808">Transferase</keyword>
<reference evidence="5" key="1">
    <citation type="journal article" date="2017" name="Nature">
        <title>Asgard archaea illuminate the origin of eukaryotic cellular complexity.</title>
        <authorList>
            <person name="Zaremba-Niedzwiedzka K."/>
            <person name="Caceres E.F."/>
            <person name="Saw J.H."/>
            <person name="Backstrom D."/>
            <person name="Juzokaite L."/>
            <person name="Vancaester E."/>
            <person name="Seitz K.W."/>
            <person name="Anantharaman K."/>
            <person name="Starnawski P."/>
            <person name="Kjeldsen K.U."/>
            <person name="Scott M.B."/>
            <person name="Nunoura T."/>
            <person name="Banfield J.F."/>
            <person name="Schramm A."/>
            <person name="Baker B.J."/>
            <person name="Spang A."/>
            <person name="Ettema T.J.G."/>
        </authorList>
    </citation>
    <scope>NUCLEOTIDE SEQUENCE</scope>
    <source>
        <strain evidence="5">LCB_4</strain>
    </source>
</reference>
<comment type="similarity">
    <text evidence="4">Belongs to the UPP synthase family.</text>
</comment>
<feature type="binding site" evidence="4">
    <location>
        <begin position="35"/>
        <end position="38"/>
    </location>
    <ligand>
        <name>substrate</name>
    </ligand>
</feature>
<feature type="binding site" evidence="4">
    <location>
        <position position="85"/>
    </location>
    <ligand>
        <name>substrate</name>
    </ligand>
</feature>
<evidence type="ECO:0000313" key="5">
    <source>
        <dbReference type="EMBL" id="WEU40633.1"/>
    </source>
</evidence>
<comment type="cofactor">
    <cofactor evidence="4">
        <name>Mg(2+)</name>
        <dbReference type="ChEBI" id="CHEBI:18420"/>
    </cofactor>
    <text evidence="4">Binds 2 magnesium ions per subunit.</text>
</comment>
<feature type="binding site" evidence="4">
    <location>
        <begin position="79"/>
        <end position="81"/>
    </location>
    <ligand>
        <name>substrate</name>
    </ligand>
</feature>
<feature type="active site" evidence="4">
    <location>
        <position position="34"/>
    </location>
</feature>
<dbReference type="Gene3D" id="3.40.1180.10">
    <property type="entry name" value="Decaprenyl diphosphate synthase-like"/>
    <property type="match status" value="1"/>
</dbReference>
<feature type="binding site" evidence="4">
    <location>
        <position position="223"/>
    </location>
    <ligand>
        <name>Mg(2+)</name>
        <dbReference type="ChEBI" id="CHEBI:18420"/>
    </ligand>
</feature>
<reference evidence="5" key="2">
    <citation type="journal article" date="2022" name="Nat. Microbiol.">
        <title>A closed Candidatus Odinarchaeum chromosome exposes Asgard archaeal viruses.</title>
        <authorList>
            <person name="Tamarit D."/>
            <person name="Caceres E.F."/>
            <person name="Krupovic M."/>
            <person name="Nijland R."/>
            <person name="Eme L."/>
            <person name="Robinson N.P."/>
            <person name="Ettema T.J.G."/>
        </authorList>
    </citation>
    <scope>NUCLEOTIDE SEQUENCE</scope>
    <source>
        <strain evidence="5">LCB_4</strain>
    </source>
</reference>
<protein>
    <recommendedName>
        <fullName evidence="4">Tritrans,polycis-undecaprenyl-diphosphate synthase (geranylgeranyl-diphosphate specific)</fullName>
        <ecNumber evidence="4">2.5.1.89</ecNumber>
    </recommendedName>
    <alternativeName>
        <fullName evidence="4">Undecaprenyl diphosphate synthase</fullName>
        <shortName evidence="4">UDS</shortName>
    </alternativeName>
    <alternativeName>
        <fullName evidence="4">Undecaprenyl pyrophosphate synthase</fullName>
        <shortName evidence="4">UPP synthase</shortName>
    </alternativeName>
</protein>
<evidence type="ECO:0000256" key="1">
    <source>
        <dbReference type="ARBA" id="ARBA00022679"/>
    </source>
</evidence>
<dbReference type="InterPro" id="IPR018520">
    <property type="entry name" value="UPP_synth-like_CS"/>
</dbReference>
<feature type="binding site" evidence="4">
    <location>
        <position position="51"/>
    </location>
    <ligand>
        <name>substrate</name>
    </ligand>
</feature>
<comment type="caution">
    <text evidence="4">Lacks conserved residue(s) required for the propagation of feature annotation.</text>
</comment>
<dbReference type="PROSITE" id="PS01066">
    <property type="entry name" value="UPP_SYNTHASE"/>
    <property type="match status" value="1"/>
</dbReference>
<name>A0AAF0D2R1_ODILC</name>
<organism evidence="5 6">
    <name type="scientific">Odinarchaeota yellowstonii (strain LCB_4)</name>
    <dbReference type="NCBI Taxonomy" id="1841599"/>
    <lineage>
        <taxon>Archaea</taxon>
        <taxon>Promethearchaeati</taxon>
        <taxon>Candidatus Odinarchaeota</taxon>
        <taxon>Candidatus Odinarchaeia</taxon>
        <taxon>Candidatus Odinarchaeales</taxon>
        <taxon>Candidatus Odinarchaeaceae</taxon>
        <taxon>Candidatus Odinarchaeum</taxon>
    </lineage>
</organism>
<evidence type="ECO:0000256" key="3">
    <source>
        <dbReference type="ARBA" id="ARBA00022842"/>
    </source>
</evidence>
<dbReference type="PANTHER" id="PTHR10291">
    <property type="entry name" value="DEHYDRODOLICHYL DIPHOSPHATE SYNTHASE FAMILY MEMBER"/>
    <property type="match status" value="1"/>
</dbReference>
<keyword evidence="2 4" id="KW-0479">Metal-binding</keyword>
<dbReference type="InterPro" id="IPR036424">
    <property type="entry name" value="UPP_synth-like_sf"/>
</dbReference>
<dbReference type="GO" id="GO:0045547">
    <property type="term" value="F:ditrans,polycis-polyprenyl diphosphate synthase [(2E,6E)-farnesyl diphosphate specific] activity"/>
    <property type="evidence" value="ECO:0007669"/>
    <property type="project" value="TreeGrafter"/>
</dbReference>
<dbReference type="EMBL" id="CP091871">
    <property type="protein sequence ID" value="WEU40633.1"/>
    <property type="molecule type" value="Genomic_DNA"/>
</dbReference>
<comment type="subunit">
    <text evidence="4">Homodimer.</text>
</comment>
<feature type="binding site" evidence="4">
    <location>
        <position position="34"/>
    </location>
    <ligand>
        <name>Mg(2+)</name>
        <dbReference type="ChEBI" id="CHEBI:18420"/>
    </ligand>
</feature>
<dbReference type="GO" id="GO:0016094">
    <property type="term" value="P:polyprenol biosynthetic process"/>
    <property type="evidence" value="ECO:0007669"/>
    <property type="project" value="TreeGrafter"/>
</dbReference>
<dbReference type="Pfam" id="PF01255">
    <property type="entry name" value="Prenyltransf"/>
    <property type="match status" value="1"/>
</dbReference>
<dbReference type="FunFam" id="3.40.1180.10:FF:000003">
    <property type="entry name" value="Isoprenyl transferase 2"/>
    <property type="match status" value="1"/>
</dbReference>
<comment type="function">
    <text evidence="4">Catalyzes the sequential condensation of isopentenyl diphosphate (IPP) with geranylgeranyl diphosphate (GGPP) to yield (2Z,6Z,10Z,14Z,18Z,22Z,26Z,30E,34E,38E)-undecaprenyl diphosphate (tritrans,heptacis-UPP). It is probably the precursor of glycosyl carrier lipids.</text>
</comment>
<dbReference type="NCBIfam" id="TIGR00055">
    <property type="entry name" value="uppS"/>
    <property type="match status" value="1"/>
</dbReference>
<dbReference type="PANTHER" id="PTHR10291:SF43">
    <property type="entry name" value="DEHYDRODOLICHYL DIPHOSPHATE SYNTHASE COMPLEX SUBUNIT DHDDS"/>
    <property type="match status" value="1"/>
</dbReference>
<comment type="catalytic activity">
    <reaction evidence="4">
        <text>geranylgeranyl diphosphate + 7 isopentenyl diphosphate = tri-trans,hepta-cis-undecaprenyl diphosphate + 7 diphosphate</text>
        <dbReference type="Rhea" id="RHEA:27622"/>
        <dbReference type="ChEBI" id="CHEBI:33019"/>
        <dbReference type="ChEBI" id="CHEBI:57533"/>
        <dbReference type="ChEBI" id="CHEBI:60388"/>
        <dbReference type="ChEBI" id="CHEBI:128769"/>
        <dbReference type="EC" id="2.5.1.89"/>
    </reaction>
</comment>
<feature type="binding site" evidence="4">
    <location>
        <position position="204"/>
    </location>
    <ligand>
        <name>substrate</name>
    </ligand>
</feature>
<dbReference type="InterPro" id="IPR001441">
    <property type="entry name" value="UPP_synth-like"/>
</dbReference>
<sequence>MVDLLRPVYKIYKWKLWRQIKNGDMPQHIGVILDGNRRYAREKGLNPLLGHKIGAEKVRDFLKWCWHLKIKIVTLYALSIENLQRDREEVEHLFEIAKEKFQELLTDPSIKKNQVRVKALGRRDLLTPSLLPVIEEAEKTTEDYSRHFLNIAIGYSGREELTDAIKKIAENVRKGVLKTEDINESLVNQYLYTAGLPDPDLIIRTSGEERLSNFLLWQSAYSELYFCDVYWPEIREIDLWRAIRVYQKRKRRFGK</sequence>
<feature type="active site" description="Proton acceptor" evidence="4">
    <location>
        <position position="82"/>
    </location>
</feature>
<evidence type="ECO:0000256" key="2">
    <source>
        <dbReference type="ARBA" id="ARBA00022723"/>
    </source>
</evidence>
<dbReference type="AlphaFoldDB" id="A0AAF0D2R1"/>
<dbReference type="HAMAP" id="MF_01139">
    <property type="entry name" value="ISPT"/>
    <property type="match status" value="1"/>
</dbReference>
<dbReference type="SUPFAM" id="SSF64005">
    <property type="entry name" value="Undecaprenyl diphosphate synthase"/>
    <property type="match status" value="1"/>
</dbReference>
<keyword evidence="3 4" id="KW-0460">Magnesium</keyword>
<dbReference type="CDD" id="cd00475">
    <property type="entry name" value="Cis_IPPS"/>
    <property type="match status" value="1"/>
</dbReference>
<evidence type="ECO:0000256" key="4">
    <source>
        <dbReference type="HAMAP-Rule" id="MF_01139"/>
    </source>
</evidence>
<feature type="binding site" evidence="4">
    <location>
        <begin position="210"/>
        <end position="212"/>
    </location>
    <ligand>
        <name>substrate</name>
    </ligand>
</feature>
<dbReference type="KEGG" id="oyw:OdinLCB4_001495"/>
<gene>
    <name evidence="4 5" type="primary">uppS</name>
    <name evidence="5" type="ORF">OdinLCB4_001495</name>
</gene>
<dbReference type="Proteomes" id="UP000186851">
    <property type="component" value="Chromosome"/>
</dbReference>
<dbReference type="GO" id="GO:0000287">
    <property type="term" value="F:magnesium ion binding"/>
    <property type="evidence" value="ECO:0007669"/>
    <property type="project" value="UniProtKB-UniRule"/>
</dbReference>
<accession>A0AAF0D2R1</accession>
<dbReference type="EC" id="2.5.1.89" evidence="4"/>
<evidence type="ECO:0000313" key="6">
    <source>
        <dbReference type="Proteomes" id="UP000186851"/>
    </source>
</evidence>